<accession>A0ABQ6ACS3</accession>
<dbReference type="Gene3D" id="3.40.50.300">
    <property type="entry name" value="P-loop containing nucleotide triphosphate hydrolases"/>
    <property type="match status" value="1"/>
</dbReference>
<gene>
    <name evidence="1" type="ORF">GCM10010909_31030</name>
</gene>
<protein>
    <submittedName>
        <fullName evidence="1">Sulfotransferase</fullName>
    </submittedName>
</protein>
<keyword evidence="2" id="KW-1185">Reference proteome</keyword>
<organism evidence="1 2">
    <name type="scientific">Acidocella aquatica</name>
    <dbReference type="NCBI Taxonomy" id="1922313"/>
    <lineage>
        <taxon>Bacteria</taxon>
        <taxon>Pseudomonadati</taxon>
        <taxon>Pseudomonadota</taxon>
        <taxon>Alphaproteobacteria</taxon>
        <taxon>Acetobacterales</taxon>
        <taxon>Acidocellaceae</taxon>
        <taxon>Acidocella</taxon>
    </lineage>
</organism>
<reference evidence="2" key="1">
    <citation type="journal article" date="2019" name="Int. J. Syst. Evol. Microbiol.">
        <title>The Global Catalogue of Microorganisms (GCM) 10K type strain sequencing project: providing services to taxonomists for standard genome sequencing and annotation.</title>
        <authorList>
            <consortium name="The Broad Institute Genomics Platform"/>
            <consortium name="The Broad Institute Genome Sequencing Center for Infectious Disease"/>
            <person name="Wu L."/>
            <person name="Ma J."/>
        </authorList>
    </citation>
    <scope>NUCLEOTIDE SEQUENCE [LARGE SCALE GENOMIC DNA]</scope>
    <source>
        <strain evidence="2">NBRC 112502</strain>
    </source>
</reference>
<dbReference type="InterPro" id="IPR052736">
    <property type="entry name" value="Stf3_sulfotransferase"/>
</dbReference>
<evidence type="ECO:0000313" key="1">
    <source>
        <dbReference type="EMBL" id="GLR68422.1"/>
    </source>
</evidence>
<name>A0ABQ6ACS3_9PROT</name>
<dbReference type="Pfam" id="PF13469">
    <property type="entry name" value="Sulfotransfer_3"/>
    <property type="match status" value="1"/>
</dbReference>
<dbReference type="Proteomes" id="UP001156641">
    <property type="component" value="Unassembled WGS sequence"/>
</dbReference>
<proteinExistence type="predicted"/>
<dbReference type="SUPFAM" id="SSF52540">
    <property type="entry name" value="P-loop containing nucleoside triphosphate hydrolases"/>
    <property type="match status" value="1"/>
</dbReference>
<comment type="caution">
    <text evidence="1">The sequence shown here is derived from an EMBL/GenBank/DDBJ whole genome shotgun (WGS) entry which is preliminary data.</text>
</comment>
<dbReference type="PANTHER" id="PTHR36451:SF1">
    <property type="entry name" value="OMEGA-HYDROXY-BETA-DIHYDROMENAQUINONE-9 SULFOTRANSFERASE STF3"/>
    <property type="match status" value="1"/>
</dbReference>
<dbReference type="PANTHER" id="PTHR36451">
    <property type="entry name" value="PAPS-DEPENDENT SULFOTRANSFERASE STF3"/>
    <property type="match status" value="1"/>
</dbReference>
<sequence length="381" mass="43120">MAGNNNIVENLLNEVALPDVLRDQVRPGLAAALASLAREQGLKDDGRGRAIAQFQNNLSRLAAIAADRLRYPEIAEVKIERPVFILGLPRCGTSLLHALIGTDDNVRTPMSWEVAAPSPPPEAATFRSDPRAAAFDKYVDENFVGPLAEVRKAHPIGAWIPQECGMILETSFQSLNLPMLFRLRDYYQWYLNANTVFAYQVHKMWLQHLAWRNPRARWVLKVQEHAYHIPELLSVYPDAMFVQPHRDPVTVLASISRLLESLRSMVFARQDRAELGEELLHLWHDGQVKMMAQRAAHPDMPMYDLRYKDISRDPVGAVQGIYDFAGIAFSSETAAGITQWLAANPADKHGRHTYTLEDYGLTGARVRDVYNDYIQAYKDYI</sequence>
<evidence type="ECO:0000313" key="2">
    <source>
        <dbReference type="Proteomes" id="UP001156641"/>
    </source>
</evidence>
<dbReference type="EMBL" id="BSOS01000089">
    <property type="protein sequence ID" value="GLR68422.1"/>
    <property type="molecule type" value="Genomic_DNA"/>
</dbReference>
<dbReference type="InterPro" id="IPR027417">
    <property type="entry name" value="P-loop_NTPase"/>
</dbReference>